<dbReference type="Pfam" id="PF13589">
    <property type="entry name" value="HATPase_c_3"/>
    <property type="match status" value="1"/>
</dbReference>
<dbReference type="SUPFAM" id="SSF54211">
    <property type="entry name" value="Ribosomal protein S5 domain 2-like"/>
    <property type="match status" value="1"/>
</dbReference>
<feature type="domain" description="Histidine kinase/HSP90-like ATPase" evidence="9">
    <location>
        <begin position="100"/>
        <end position="262"/>
    </location>
</feature>
<dbReference type="GO" id="GO:0005524">
    <property type="term" value="F:ATP binding"/>
    <property type="evidence" value="ECO:0007669"/>
    <property type="project" value="UniProtKB-KW"/>
</dbReference>
<organism evidence="10 11">
    <name type="scientific">Dioscorea cayennensis subsp. rotundata</name>
    <name type="common">White Guinea yam</name>
    <name type="synonym">Dioscorea rotundata</name>
    <dbReference type="NCBI Taxonomy" id="55577"/>
    <lineage>
        <taxon>Eukaryota</taxon>
        <taxon>Viridiplantae</taxon>
        <taxon>Streptophyta</taxon>
        <taxon>Embryophyta</taxon>
        <taxon>Tracheophyta</taxon>
        <taxon>Spermatophyta</taxon>
        <taxon>Magnoliopsida</taxon>
        <taxon>Liliopsida</taxon>
        <taxon>Dioscoreales</taxon>
        <taxon>Dioscoreaceae</taxon>
        <taxon>Dioscorea</taxon>
    </lineage>
</organism>
<feature type="binding site" evidence="7">
    <location>
        <position position="252"/>
    </location>
    <ligand>
        <name>ATP</name>
        <dbReference type="ChEBI" id="CHEBI:30616"/>
    </ligand>
</feature>
<dbReference type="InterPro" id="IPR020575">
    <property type="entry name" value="Hsp90_N"/>
</dbReference>
<dbReference type="HAMAP" id="MF_00505">
    <property type="entry name" value="HSP90"/>
    <property type="match status" value="1"/>
</dbReference>
<feature type="region of interest" description="Disordered" evidence="8">
    <location>
        <begin position="747"/>
        <end position="790"/>
    </location>
</feature>
<dbReference type="InterPro" id="IPR001404">
    <property type="entry name" value="Hsp90_fam"/>
</dbReference>
<dbReference type="InterPro" id="IPR036890">
    <property type="entry name" value="HATPase_C_sf"/>
</dbReference>
<dbReference type="GO" id="GO:0005737">
    <property type="term" value="C:cytoplasm"/>
    <property type="evidence" value="ECO:0007669"/>
    <property type="project" value="UniProtKB-ARBA"/>
</dbReference>
<feature type="binding site" evidence="7">
    <location>
        <position position="158"/>
    </location>
    <ligand>
        <name>ATP</name>
        <dbReference type="ChEBI" id="CHEBI:30616"/>
    </ligand>
</feature>
<feature type="binding site" evidence="7">
    <location>
        <position position="446"/>
    </location>
    <ligand>
        <name>ATP</name>
        <dbReference type="ChEBI" id="CHEBI:30616"/>
    </ligand>
</feature>
<dbReference type="PIRSF" id="PIRSF002583">
    <property type="entry name" value="Hsp90"/>
    <property type="match status" value="1"/>
</dbReference>
<reference evidence="11" key="1">
    <citation type="submission" date="2025-08" db="UniProtKB">
        <authorList>
            <consortium name="RefSeq"/>
        </authorList>
    </citation>
    <scope>IDENTIFICATION</scope>
</reference>
<dbReference type="Proteomes" id="UP001515500">
    <property type="component" value="Chromosome 5"/>
</dbReference>
<feature type="binding site" evidence="7">
    <location>
        <position position="111"/>
    </location>
    <ligand>
        <name>ATP</name>
        <dbReference type="ChEBI" id="CHEBI:30616"/>
    </ligand>
</feature>
<evidence type="ECO:0000256" key="5">
    <source>
        <dbReference type="ARBA" id="ARBA00023016"/>
    </source>
</evidence>
<dbReference type="InterPro" id="IPR020568">
    <property type="entry name" value="Ribosomal_Su5_D2-typ_SF"/>
</dbReference>
<dbReference type="GeneID" id="120261148"/>
<keyword evidence="2 7" id="KW-0547">Nucleotide-binding</keyword>
<feature type="binding site" evidence="7">
    <location>
        <begin position="173"/>
        <end position="174"/>
    </location>
    <ligand>
        <name>ATP</name>
        <dbReference type="ChEBI" id="CHEBI:30616"/>
    </ligand>
</feature>
<dbReference type="PROSITE" id="PS00298">
    <property type="entry name" value="HSP90"/>
    <property type="match status" value="1"/>
</dbReference>
<feature type="region of interest" description="Disordered" evidence="8">
    <location>
        <begin position="299"/>
        <end position="319"/>
    </location>
</feature>
<dbReference type="GO" id="GO:0016887">
    <property type="term" value="F:ATP hydrolysis activity"/>
    <property type="evidence" value="ECO:0007669"/>
    <property type="project" value="InterPro"/>
</dbReference>
<dbReference type="PRINTS" id="PR00775">
    <property type="entry name" value="HEATSHOCK90"/>
</dbReference>
<keyword evidence="10" id="KW-1185">Reference proteome</keyword>
<dbReference type="Gene3D" id="1.20.120.790">
    <property type="entry name" value="Heat shock protein 90, C-terminal domain"/>
    <property type="match status" value="1"/>
</dbReference>
<evidence type="ECO:0000256" key="1">
    <source>
        <dbReference type="ARBA" id="ARBA00008239"/>
    </source>
</evidence>
<dbReference type="GO" id="GO:0051082">
    <property type="term" value="F:unfolded protein binding"/>
    <property type="evidence" value="ECO:0007669"/>
    <property type="project" value="InterPro"/>
</dbReference>
<accession>A0AB40BC11</accession>
<dbReference type="GO" id="GO:0140662">
    <property type="term" value="F:ATP-dependent protein folding chaperone"/>
    <property type="evidence" value="ECO:0007669"/>
    <property type="project" value="InterPro"/>
</dbReference>
<proteinExistence type="inferred from homology"/>
<dbReference type="PANTHER" id="PTHR11528">
    <property type="entry name" value="HEAT SHOCK PROTEIN 90 FAMILY MEMBER"/>
    <property type="match status" value="1"/>
</dbReference>
<dbReference type="AlphaFoldDB" id="A0AB40BC11"/>
<evidence type="ECO:0000256" key="2">
    <source>
        <dbReference type="ARBA" id="ARBA00022741"/>
    </source>
</evidence>
<dbReference type="SUPFAM" id="SSF110942">
    <property type="entry name" value="HSP90 C-terminal domain"/>
    <property type="match status" value="1"/>
</dbReference>
<protein>
    <submittedName>
        <fullName evidence="11">Heat shock protein 90-5, chloroplastic</fullName>
    </submittedName>
</protein>
<name>A0AB40BC11_DIOCR</name>
<dbReference type="InterPro" id="IPR037196">
    <property type="entry name" value="HSP90_C"/>
</dbReference>
<evidence type="ECO:0000256" key="8">
    <source>
        <dbReference type="SAM" id="MobiDB-lite"/>
    </source>
</evidence>
<evidence type="ECO:0000313" key="10">
    <source>
        <dbReference type="Proteomes" id="UP001515500"/>
    </source>
</evidence>
<gene>
    <name evidence="11" type="primary">LOC120261148</name>
</gene>
<sequence length="790" mass="89520">MAHALGRCMAASTLPSLHLSSSPLASSGARALRLRASFFPGLVASSKRGLAQKGLRLRRGIRCDAAVAEKDAEETSGEKFEYQAEVSRLLDLIVHSLYSHKEVFLRELVSNASDALDKLRFLSVTDSSLLGDAGELEIRIKPDPDNGTITIRDTGIGMTKQELVDCLGTIAQSGTSKFLKALKENKDLGADNGLIGQFGVGFYSAFLVADRVVVSTKSPKSDKQYVWEAVADSSSYVIREETDPEKLIPRGTEITLYLRPDDKYEFSDPSRIQSLVKNYSQFVAFPIFTWQEKSRTVEVEEEEEPKEGEEVKPEDETNKKKKTVTEKYWDWELANETKPIWMRNSKEVEKNEYNEFYKKTFNEFLDPLAYSHFSTEGEVEFRSVLYVPGMAPLNNEDIVNPKTKNIRLYVKRVFISDDFDGELFPRYLSFVKGVVDSNDLPLNVSREILQESRIVRIMRKRLVRKTFDMIQEISEKDDKEDYKKFWENFGKLLKLGCIEDSGNHKRLAPLLRFHSSKSEEDMISLDQYVENMAESQNAIYYLATDSLKSAKTAPFLEKLVQKDIEVLYLVEPIDEVAIQNLQTYKEKKFVDISKEDLELGDDDEVKERESMQEYNLLCDWIKQQLGDKVAKVQISKRLSSSPCVLVSGKFGWSANMERLMRAQTLGDTSSLEFMRGRRILEINPDHPIIKDLSAACKNDPSSTEAQRAVDLLYDTALISSGFTPDSPAELGNKIYEMMAIALGGRWGRSETDEGDEPISEASSETAFSEPTDAEVVEPSEVRTENDPWKD</sequence>
<dbReference type="Gene3D" id="3.30.230.80">
    <property type="match status" value="1"/>
</dbReference>
<dbReference type="SMART" id="SM00387">
    <property type="entry name" value="HATPase_c"/>
    <property type="match status" value="1"/>
</dbReference>
<keyword evidence="5 11" id="KW-0346">Stress response</keyword>
<dbReference type="Pfam" id="PF00183">
    <property type="entry name" value="HSP90"/>
    <property type="match status" value="1"/>
</dbReference>
<feature type="binding site" evidence="7">
    <location>
        <begin position="197"/>
        <end position="202"/>
    </location>
    <ligand>
        <name>ATP</name>
        <dbReference type="ChEBI" id="CHEBI:30616"/>
    </ligand>
</feature>
<feature type="compositionally biased region" description="Basic and acidic residues" evidence="8">
    <location>
        <begin position="308"/>
        <end position="319"/>
    </location>
</feature>
<comment type="similarity">
    <text evidence="1">Belongs to the heat shock protein 90 family.</text>
</comment>
<evidence type="ECO:0000256" key="3">
    <source>
        <dbReference type="ARBA" id="ARBA00022840"/>
    </source>
</evidence>
<evidence type="ECO:0000259" key="9">
    <source>
        <dbReference type="SMART" id="SM00387"/>
    </source>
</evidence>
<evidence type="ECO:0000256" key="4">
    <source>
        <dbReference type="ARBA" id="ARBA00022946"/>
    </source>
</evidence>
<dbReference type="Gene3D" id="3.30.565.10">
    <property type="entry name" value="Histidine kinase-like ATPase, C-terminal domain"/>
    <property type="match status" value="1"/>
</dbReference>
<feature type="compositionally biased region" description="Basic and acidic residues" evidence="8">
    <location>
        <begin position="779"/>
        <end position="790"/>
    </location>
</feature>
<evidence type="ECO:0000256" key="6">
    <source>
        <dbReference type="ARBA" id="ARBA00023186"/>
    </source>
</evidence>
<keyword evidence="4" id="KW-0809">Transit peptide</keyword>
<dbReference type="FunFam" id="1.20.120.790:FF:000001">
    <property type="entry name" value="Heat shock protein 90 alpha"/>
    <property type="match status" value="1"/>
</dbReference>
<feature type="binding site" evidence="7">
    <location>
        <position position="153"/>
    </location>
    <ligand>
        <name>ATP</name>
        <dbReference type="ChEBI" id="CHEBI:30616"/>
    </ligand>
</feature>
<dbReference type="RefSeq" id="XP_039124819.1">
    <property type="nucleotide sequence ID" value="XM_039268885.1"/>
</dbReference>
<evidence type="ECO:0000256" key="7">
    <source>
        <dbReference type="PIRSR" id="PIRSR002583-1"/>
    </source>
</evidence>
<dbReference type="CDD" id="cd16927">
    <property type="entry name" value="HATPase_Hsp90-like"/>
    <property type="match status" value="1"/>
</dbReference>
<dbReference type="InterPro" id="IPR019805">
    <property type="entry name" value="Heat_shock_protein_90_CS"/>
</dbReference>
<keyword evidence="6" id="KW-0143">Chaperone</keyword>
<dbReference type="SUPFAM" id="SSF55874">
    <property type="entry name" value="ATPase domain of HSP90 chaperone/DNA topoisomerase II/histidine kinase"/>
    <property type="match status" value="1"/>
</dbReference>
<dbReference type="InterPro" id="IPR003594">
    <property type="entry name" value="HATPase_dom"/>
</dbReference>
<dbReference type="NCBIfam" id="NF003555">
    <property type="entry name" value="PRK05218.1"/>
    <property type="match status" value="1"/>
</dbReference>
<dbReference type="FunFam" id="3.30.565.10:FF:000024">
    <property type="entry name" value="heat shock protein 90-5, chloroplastic"/>
    <property type="match status" value="1"/>
</dbReference>
<feature type="binding site" evidence="7">
    <location>
        <position position="107"/>
    </location>
    <ligand>
        <name>ATP</name>
        <dbReference type="ChEBI" id="CHEBI:30616"/>
    </ligand>
</feature>
<dbReference type="FunFam" id="3.30.230.80:FF:000005">
    <property type="entry name" value="heat shock protein 90-5, chloroplastic"/>
    <property type="match status" value="1"/>
</dbReference>
<dbReference type="FunFam" id="3.40.50.11260:FF:000005">
    <property type="entry name" value="Heat shock protein 90"/>
    <property type="match status" value="1"/>
</dbReference>
<evidence type="ECO:0000313" key="11">
    <source>
        <dbReference type="RefSeq" id="XP_039124819.1"/>
    </source>
</evidence>
<dbReference type="Gene3D" id="3.40.50.11260">
    <property type="match status" value="1"/>
</dbReference>
<keyword evidence="3 7" id="KW-0067">ATP-binding</keyword>